<accession>A0AAV5JRR6</accession>
<gene>
    <name evidence="1" type="ORF">SLEP1_g26990</name>
</gene>
<comment type="caution">
    <text evidence="1">The sequence shown here is derived from an EMBL/GenBank/DDBJ whole genome shotgun (WGS) entry which is preliminary data.</text>
</comment>
<proteinExistence type="predicted"/>
<evidence type="ECO:0000313" key="2">
    <source>
        <dbReference type="Proteomes" id="UP001054252"/>
    </source>
</evidence>
<evidence type="ECO:0000313" key="1">
    <source>
        <dbReference type="EMBL" id="GKV16332.1"/>
    </source>
</evidence>
<dbReference type="AlphaFoldDB" id="A0AAV5JRR6"/>
<dbReference type="EMBL" id="BPVZ01000045">
    <property type="protein sequence ID" value="GKV16332.1"/>
    <property type="molecule type" value="Genomic_DNA"/>
</dbReference>
<keyword evidence="2" id="KW-1185">Reference proteome</keyword>
<reference evidence="1 2" key="1">
    <citation type="journal article" date="2021" name="Commun. Biol.">
        <title>The genome of Shorea leprosula (Dipterocarpaceae) highlights the ecological relevance of drought in aseasonal tropical rainforests.</title>
        <authorList>
            <person name="Ng K.K.S."/>
            <person name="Kobayashi M.J."/>
            <person name="Fawcett J.A."/>
            <person name="Hatakeyama M."/>
            <person name="Paape T."/>
            <person name="Ng C.H."/>
            <person name="Ang C.C."/>
            <person name="Tnah L.H."/>
            <person name="Lee C.T."/>
            <person name="Nishiyama T."/>
            <person name="Sese J."/>
            <person name="O'Brien M.J."/>
            <person name="Copetti D."/>
            <person name="Mohd Noor M.I."/>
            <person name="Ong R.C."/>
            <person name="Putra M."/>
            <person name="Sireger I.Z."/>
            <person name="Indrioko S."/>
            <person name="Kosugi Y."/>
            <person name="Izuno A."/>
            <person name="Isagi Y."/>
            <person name="Lee S.L."/>
            <person name="Shimizu K.K."/>
        </authorList>
    </citation>
    <scope>NUCLEOTIDE SEQUENCE [LARGE SCALE GENOMIC DNA]</scope>
    <source>
        <strain evidence="1">214</strain>
    </source>
</reference>
<sequence>MNKQALKQLGAVRFRALWLCPRALGVFCQASQATCLVRWDLTVLWKEVMVLALWLHLTTMLGLRYTRWKV</sequence>
<organism evidence="1 2">
    <name type="scientific">Rubroshorea leprosula</name>
    <dbReference type="NCBI Taxonomy" id="152421"/>
    <lineage>
        <taxon>Eukaryota</taxon>
        <taxon>Viridiplantae</taxon>
        <taxon>Streptophyta</taxon>
        <taxon>Embryophyta</taxon>
        <taxon>Tracheophyta</taxon>
        <taxon>Spermatophyta</taxon>
        <taxon>Magnoliopsida</taxon>
        <taxon>eudicotyledons</taxon>
        <taxon>Gunneridae</taxon>
        <taxon>Pentapetalae</taxon>
        <taxon>rosids</taxon>
        <taxon>malvids</taxon>
        <taxon>Malvales</taxon>
        <taxon>Dipterocarpaceae</taxon>
        <taxon>Rubroshorea</taxon>
    </lineage>
</organism>
<protein>
    <submittedName>
        <fullName evidence="1">Uncharacterized protein</fullName>
    </submittedName>
</protein>
<dbReference type="Proteomes" id="UP001054252">
    <property type="component" value="Unassembled WGS sequence"/>
</dbReference>
<name>A0AAV5JRR6_9ROSI</name>